<keyword evidence="3" id="KW-1185">Reference proteome</keyword>
<feature type="transmembrane region" description="Helical" evidence="1">
    <location>
        <begin position="33"/>
        <end position="57"/>
    </location>
</feature>
<keyword evidence="1" id="KW-1133">Transmembrane helix</keyword>
<proteinExistence type="predicted"/>
<gene>
    <name evidence="2" type="ORF">ATI61_109110</name>
</gene>
<keyword evidence="1" id="KW-0812">Transmembrane</keyword>
<evidence type="ECO:0000313" key="2">
    <source>
        <dbReference type="EMBL" id="REG27773.1"/>
    </source>
</evidence>
<feature type="transmembrane region" description="Helical" evidence="1">
    <location>
        <begin position="64"/>
        <end position="84"/>
    </location>
</feature>
<comment type="caution">
    <text evidence="2">The sequence shown here is derived from an EMBL/GenBank/DDBJ whole genome shotgun (WGS) entry which is preliminary data.</text>
</comment>
<name>A0ABX9JV98_9BACT</name>
<dbReference type="Pfam" id="PF19447">
    <property type="entry name" value="DUF5985"/>
    <property type="match status" value="1"/>
</dbReference>
<dbReference type="Proteomes" id="UP000256345">
    <property type="component" value="Unassembled WGS sequence"/>
</dbReference>
<sequence length="87" mass="9508">MTMADAVFLLCAVTSLACAVLLLRGYAQNRVPLLLWSSLCFVGLAVNNMLLVADLIVFPGRDLLLFRNLSGFLSMALLVFGLVWDSE</sequence>
<feature type="transmembrane region" description="Helical" evidence="1">
    <location>
        <begin position="7"/>
        <end position="27"/>
    </location>
</feature>
<reference evidence="2 3" key="1">
    <citation type="submission" date="2018-08" db="EMBL/GenBank/DDBJ databases">
        <title>Genomic Encyclopedia of Archaeal and Bacterial Type Strains, Phase II (KMG-II): from individual species to whole genera.</title>
        <authorList>
            <person name="Goeker M."/>
        </authorList>
    </citation>
    <scope>NUCLEOTIDE SEQUENCE [LARGE SCALE GENOMIC DNA]</scope>
    <source>
        <strain evidence="2 3">DSM 2261</strain>
    </source>
</reference>
<evidence type="ECO:0000256" key="1">
    <source>
        <dbReference type="SAM" id="Phobius"/>
    </source>
</evidence>
<evidence type="ECO:0000313" key="3">
    <source>
        <dbReference type="Proteomes" id="UP000256345"/>
    </source>
</evidence>
<accession>A0ABX9JV98</accession>
<keyword evidence="1" id="KW-0472">Membrane</keyword>
<organism evidence="2 3">
    <name type="scientific">Archangium gephyra</name>
    <dbReference type="NCBI Taxonomy" id="48"/>
    <lineage>
        <taxon>Bacteria</taxon>
        <taxon>Pseudomonadati</taxon>
        <taxon>Myxococcota</taxon>
        <taxon>Myxococcia</taxon>
        <taxon>Myxococcales</taxon>
        <taxon>Cystobacterineae</taxon>
        <taxon>Archangiaceae</taxon>
        <taxon>Archangium</taxon>
    </lineage>
</organism>
<evidence type="ECO:0008006" key="4">
    <source>
        <dbReference type="Google" id="ProtNLM"/>
    </source>
</evidence>
<dbReference type="InterPro" id="IPR046027">
    <property type="entry name" value="DUF5985"/>
</dbReference>
<protein>
    <recommendedName>
        <fullName evidence="4">GGDEF domain-containing protein</fullName>
    </recommendedName>
</protein>
<dbReference type="EMBL" id="QUMU01000009">
    <property type="protein sequence ID" value="REG27773.1"/>
    <property type="molecule type" value="Genomic_DNA"/>
</dbReference>